<organism evidence="1 2">
    <name type="scientific">Trichomonas vaginalis (strain ATCC PRA-98 / G3)</name>
    <dbReference type="NCBI Taxonomy" id="412133"/>
    <lineage>
        <taxon>Eukaryota</taxon>
        <taxon>Metamonada</taxon>
        <taxon>Parabasalia</taxon>
        <taxon>Trichomonadida</taxon>
        <taxon>Trichomonadidae</taxon>
        <taxon>Trichomonas</taxon>
    </lineage>
</organism>
<dbReference type="PANTHER" id="PTHR24112:SF64">
    <property type="entry name" value="CHROMOSOME UNDETERMINED SCAFFOLD_46, WHOLE GENOME SHOTGUN SEQUENCE"/>
    <property type="match status" value="1"/>
</dbReference>
<dbReference type="GO" id="GO:0034315">
    <property type="term" value="P:regulation of Arp2/3 complex-mediated actin nucleation"/>
    <property type="evidence" value="ECO:0000318"/>
    <property type="project" value="GO_Central"/>
</dbReference>
<dbReference type="SUPFAM" id="SSF52047">
    <property type="entry name" value="RNI-like"/>
    <property type="match status" value="1"/>
</dbReference>
<gene>
    <name evidence="1" type="ORF">TVAG_414970</name>
</gene>
<dbReference type="InterPro" id="IPR051279">
    <property type="entry name" value="PP1-Reg/Actin-Interact_Protein"/>
</dbReference>
<dbReference type="InParanoid" id="A2FAI1"/>
<keyword evidence="2" id="KW-1185">Reference proteome</keyword>
<dbReference type="Proteomes" id="UP000001542">
    <property type="component" value="Unassembled WGS sequence"/>
</dbReference>
<dbReference type="InterPro" id="IPR032675">
    <property type="entry name" value="LRR_dom_sf"/>
</dbReference>
<dbReference type="VEuPathDB" id="TrichDB:TVAG_414970"/>
<evidence type="ECO:0008006" key="3">
    <source>
        <dbReference type="Google" id="ProtNLM"/>
    </source>
</evidence>
<dbReference type="VEuPathDB" id="TrichDB:TVAGG3_0480160"/>
<dbReference type="GO" id="GO:0016477">
    <property type="term" value="P:cell migration"/>
    <property type="evidence" value="ECO:0000318"/>
    <property type="project" value="GO_Central"/>
</dbReference>
<dbReference type="AlphaFoldDB" id="A2FAI1"/>
<sequence>MSIDISAIKQRLSNEKDVLLVQVVKKINNKGKEENEVIVATESSLFYVHPGKKITADKKSCWLDLTAITLVEYQSKFIIKFTKNKIDTQFEFLTSDYINIAQIIGGHLQRLMGPYWSQKMNIDLLTKDKFSFDGNSVLMRLRVYCQYQDITIPDAYIEKLKKYINNYEVNFYFSDWGNYIIPIIFALQPYSKCISGIFNKSLPDVLLLKLRELFIPFCHLSFEIPLDQQFIKFLEVAKFECTALTFKNTQLNPDQLSIISQCGIKHQIQTLSLNNAFVDPAFSVFYTDAFFKNELCIQTSYFNFDETRGLHLPRLLWFIKGVTVLSLANANLEVSHVVQQLFSYDFTNLRCLNLSGNFCRDVVQDKQKLHVPGNLCRLDINKLEFGRSCVQDFLEFLFGFEWKLGLRLYADELVIHNADLAQLFELFEKSAFSNLIDFSWCGNASRLGLLHFIRRNKKLANLFMDKSFGEKSPAKITEFANSIIDMQFLTVLSLRGDDSSFMGEAASPIAEVLKSMTNIAFVDLSGNHLTTETIDIIYNAVSVNSSIRSVLLLNPGISEDLIKRYEKESEKVKFLLQNEKREYNRFPPYLTSDELVAPQTQNSPYDAFVFMPDPPPEPSPKEDPMVTKRRKLFLKTVGHNEVDEDLLPIQKNKTDRLPTNWELSRDVIEGAVFDATDAEEALIAKFTLGKLSNK</sequence>
<reference evidence="1" key="1">
    <citation type="submission" date="2006-10" db="EMBL/GenBank/DDBJ databases">
        <authorList>
            <person name="Amadeo P."/>
            <person name="Zhao Q."/>
            <person name="Wortman J."/>
            <person name="Fraser-Liggett C."/>
            <person name="Carlton J."/>
        </authorList>
    </citation>
    <scope>NUCLEOTIDE SEQUENCE</scope>
    <source>
        <strain evidence="1">G3</strain>
    </source>
</reference>
<reference evidence="1" key="2">
    <citation type="journal article" date="2007" name="Science">
        <title>Draft genome sequence of the sexually transmitted pathogen Trichomonas vaginalis.</title>
        <authorList>
            <person name="Carlton J.M."/>
            <person name="Hirt R.P."/>
            <person name="Silva J.C."/>
            <person name="Delcher A.L."/>
            <person name="Schatz M."/>
            <person name="Zhao Q."/>
            <person name="Wortman J.R."/>
            <person name="Bidwell S.L."/>
            <person name="Alsmark U.C.M."/>
            <person name="Besteiro S."/>
            <person name="Sicheritz-Ponten T."/>
            <person name="Noel C.J."/>
            <person name="Dacks J.B."/>
            <person name="Foster P.G."/>
            <person name="Simillion C."/>
            <person name="Van de Peer Y."/>
            <person name="Miranda-Saavedra D."/>
            <person name="Barton G.J."/>
            <person name="Westrop G.D."/>
            <person name="Mueller S."/>
            <person name="Dessi D."/>
            <person name="Fiori P.L."/>
            <person name="Ren Q."/>
            <person name="Paulsen I."/>
            <person name="Zhang H."/>
            <person name="Bastida-Corcuera F.D."/>
            <person name="Simoes-Barbosa A."/>
            <person name="Brown M.T."/>
            <person name="Hayes R.D."/>
            <person name="Mukherjee M."/>
            <person name="Okumura C.Y."/>
            <person name="Schneider R."/>
            <person name="Smith A.J."/>
            <person name="Vanacova S."/>
            <person name="Villalvazo M."/>
            <person name="Haas B.J."/>
            <person name="Pertea M."/>
            <person name="Feldblyum T.V."/>
            <person name="Utterback T.R."/>
            <person name="Shu C.L."/>
            <person name="Osoegawa K."/>
            <person name="de Jong P.J."/>
            <person name="Hrdy I."/>
            <person name="Horvathova L."/>
            <person name="Zubacova Z."/>
            <person name="Dolezal P."/>
            <person name="Malik S.B."/>
            <person name="Logsdon J.M. Jr."/>
            <person name="Henze K."/>
            <person name="Gupta A."/>
            <person name="Wang C.C."/>
            <person name="Dunne R.L."/>
            <person name="Upcroft J.A."/>
            <person name="Upcroft P."/>
            <person name="White O."/>
            <person name="Salzberg S.L."/>
            <person name="Tang P."/>
            <person name="Chiu C.-H."/>
            <person name="Lee Y.-S."/>
            <person name="Embley T.M."/>
            <person name="Coombs G.H."/>
            <person name="Mottram J.C."/>
            <person name="Tachezy J."/>
            <person name="Fraser-Liggett C.M."/>
            <person name="Johnson P.J."/>
        </authorList>
    </citation>
    <scope>NUCLEOTIDE SEQUENCE [LARGE SCALE GENOMIC DNA]</scope>
    <source>
        <strain evidence="1">G3</strain>
    </source>
</reference>
<dbReference type="PANTHER" id="PTHR24112">
    <property type="entry name" value="LEUCINE-RICH REPEAT, ISOFORM F-RELATED"/>
    <property type="match status" value="1"/>
</dbReference>
<evidence type="ECO:0000313" key="1">
    <source>
        <dbReference type="EMBL" id="EAX98074.1"/>
    </source>
</evidence>
<dbReference type="GO" id="GO:0005886">
    <property type="term" value="C:plasma membrane"/>
    <property type="evidence" value="ECO:0000318"/>
    <property type="project" value="GO_Central"/>
</dbReference>
<dbReference type="RefSeq" id="XP_001311004.1">
    <property type="nucleotide sequence ID" value="XM_001311003.1"/>
</dbReference>
<dbReference type="Gene3D" id="3.80.10.10">
    <property type="entry name" value="Ribonuclease Inhibitor"/>
    <property type="match status" value="1"/>
</dbReference>
<accession>A2FAI1</accession>
<protein>
    <recommendedName>
        <fullName evidence="3">Leucine Rich Repeat family protein</fullName>
    </recommendedName>
</protein>
<dbReference type="SMR" id="A2FAI1"/>
<evidence type="ECO:0000313" key="2">
    <source>
        <dbReference type="Proteomes" id="UP000001542"/>
    </source>
</evidence>
<dbReference type="KEGG" id="tva:4755864"/>
<name>A2FAI1_TRIV3</name>
<proteinExistence type="predicted"/>
<dbReference type="EMBL" id="DS113689">
    <property type="protein sequence ID" value="EAX98074.1"/>
    <property type="molecule type" value="Genomic_DNA"/>
</dbReference>
<dbReference type="GO" id="GO:0030027">
    <property type="term" value="C:lamellipodium"/>
    <property type="evidence" value="ECO:0000318"/>
    <property type="project" value="GO_Central"/>
</dbReference>